<feature type="domain" description="Alanine racemase C-terminal" evidence="7">
    <location>
        <begin position="247"/>
        <end position="374"/>
    </location>
</feature>
<dbReference type="InterPro" id="IPR000821">
    <property type="entry name" value="Ala_racemase"/>
</dbReference>
<name>A0A939LR10_9CELL</name>
<gene>
    <name evidence="8" type="primary">alr</name>
    <name evidence="8" type="ORF">J4G33_15080</name>
</gene>
<dbReference type="HAMAP" id="MF_01201">
    <property type="entry name" value="Ala_racemase"/>
    <property type="match status" value="1"/>
</dbReference>
<feature type="modified residue" description="N6-(pyridoxal phosphate)lysine" evidence="4 5">
    <location>
        <position position="45"/>
    </location>
</feature>
<feature type="active site" description="Proton acceptor; specific for D-alanine" evidence="4">
    <location>
        <position position="45"/>
    </location>
</feature>
<dbReference type="SUPFAM" id="SSF51419">
    <property type="entry name" value="PLP-binding barrel"/>
    <property type="match status" value="1"/>
</dbReference>
<sequence length="374" mass="38147">MPVERAEPTTTGPSGPALHVDAAAIEANVRTIRSRTDAQVMAVVKADGFGHGMLTVARAAVAAGASWLGVTDVADAALLRRAGITQPVLSWLHPGGIDVDLAARTGTDVAVGSVEDLQHVVAAAPSVVRVHLHLDTGMARGGLPRADWPVALRVAQQAQERGRIRVVGLMGHLPDADHGDPARNRTGIGAYAAGLQAAVAAGLWPLLSHLGTTAATLTDPATHFEMVRIGAGLVGIDPSGTTSLRGAATLTAPVVHTTEVPAGTPVGYGGAHVTTAPTHLSVLGVGYGDGIPRELAAEASVGIDGRRYRVVGRVSMDQVVVDTGARAFPQGTTATVFGPRGTSAPTIKEWAGWAGTIPHAIVTGIGPRVPRQAP</sequence>
<dbReference type="Gene3D" id="2.40.37.10">
    <property type="entry name" value="Lyase, Ornithine Decarboxylase, Chain A, domain 1"/>
    <property type="match status" value="1"/>
</dbReference>
<evidence type="ECO:0000256" key="3">
    <source>
        <dbReference type="ARBA" id="ARBA00023235"/>
    </source>
</evidence>
<evidence type="ECO:0000256" key="2">
    <source>
        <dbReference type="ARBA" id="ARBA00022898"/>
    </source>
</evidence>
<feature type="binding site" evidence="4 6">
    <location>
        <position position="316"/>
    </location>
    <ligand>
        <name>substrate</name>
    </ligand>
</feature>
<dbReference type="Pfam" id="PF00842">
    <property type="entry name" value="Ala_racemase_C"/>
    <property type="match status" value="1"/>
</dbReference>
<feature type="active site" description="Proton acceptor; specific for L-alanine" evidence="4">
    <location>
        <position position="268"/>
    </location>
</feature>
<dbReference type="SUPFAM" id="SSF50621">
    <property type="entry name" value="Alanine racemase C-terminal domain-like"/>
    <property type="match status" value="1"/>
</dbReference>
<comment type="function">
    <text evidence="4">Catalyzes the interconversion of L-alanine and D-alanine. May also act on other amino acids.</text>
</comment>
<evidence type="ECO:0000259" key="7">
    <source>
        <dbReference type="SMART" id="SM01005"/>
    </source>
</evidence>
<dbReference type="Pfam" id="PF01168">
    <property type="entry name" value="Ala_racemase_N"/>
    <property type="match status" value="1"/>
</dbReference>
<dbReference type="GO" id="GO:0030632">
    <property type="term" value="P:D-alanine biosynthetic process"/>
    <property type="evidence" value="ECO:0007669"/>
    <property type="project" value="UniProtKB-UniRule"/>
</dbReference>
<evidence type="ECO:0000313" key="8">
    <source>
        <dbReference type="EMBL" id="MBO1753132.1"/>
    </source>
</evidence>
<dbReference type="InterPro" id="IPR011079">
    <property type="entry name" value="Ala_racemase_C"/>
</dbReference>
<feature type="binding site" evidence="4 6">
    <location>
        <position position="140"/>
    </location>
    <ligand>
        <name>substrate</name>
    </ligand>
</feature>
<dbReference type="GO" id="GO:0008784">
    <property type="term" value="F:alanine racemase activity"/>
    <property type="evidence" value="ECO:0007669"/>
    <property type="project" value="UniProtKB-UniRule"/>
</dbReference>
<evidence type="ECO:0000256" key="4">
    <source>
        <dbReference type="HAMAP-Rule" id="MF_01201"/>
    </source>
</evidence>
<organism evidence="8 9">
    <name type="scientific">Actinotalea soli</name>
    <dbReference type="NCBI Taxonomy" id="2819234"/>
    <lineage>
        <taxon>Bacteria</taxon>
        <taxon>Bacillati</taxon>
        <taxon>Actinomycetota</taxon>
        <taxon>Actinomycetes</taxon>
        <taxon>Micrococcales</taxon>
        <taxon>Cellulomonadaceae</taxon>
        <taxon>Actinotalea</taxon>
    </lineage>
</organism>
<dbReference type="EC" id="5.1.1.1" evidence="4"/>
<comment type="similarity">
    <text evidence="4">Belongs to the alanine racemase family.</text>
</comment>
<reference evidence="8" key="1">
    <citation type="submission" date="2021-03" db="EMBL/GenBank/DDBJ databases">
        <title>Actinotalea soli sp. nov., isolated from soil.</title>
        <authorList>
            <person name="Ping W."/>
            <person name="Zhang J."/>
        </authorList>
    </citation>
    <scope>NUCLEOTIDE SEQUENCE</scope>
    <source>
        <strain evidence="8">BY-33</strain>
    </source>
</reference>
<dbReference type="PANTHER" id="PTHR30511">
    <property type="entry name" value="ALANINE RACEMASE"/>
    <property type="match status" value="1"/>
</dbReference>
<comment type="catalytic activity">
    <reaction evidence="4">
        <text>L-alanine = D-alanine</text>
        <dbReference type="Rhea" id="RHEA:20249"/>
        <dbReference type="ChEBI" id="CHEBI:57416"/>
        <dbReference type="ChEBI" id="CHEBI:57972"/>
        <dbReference type="EC" id="5.1.1.1"/>
    </reaction>
</comment>
<dbReference type="GO" id="GO:0030170">
    <property type="term" value="F:pyridoxal phosphate binding"/>
    <property type="evidence" value="ECO:0007669"/>
    <property type="project" value="UniProtKB-UniRule"/>
</dbReference>
<dbReference type="PANTHER" id="PTHR30511:SF0">
    <property type="entry name" value="ALANINE RACEMASE, CATABOLIC-RELATED"/>
    <property type="match status" value="1"/>
</dbReference>
<dbReference type="SMART" id="SM01005">
    <property type="entry name" value="Ala_racemase_C"/>
    <property type="match status" value="1"/>
</dbReference>
<dbReference type="AlphaFoldDB" id="A0A939LR10"/>
<comment type="pathway">
    <text evidence="4">Amino-acid biosynthesis; D-alanine biosynthesis; D-alanine from L-alanine: step 1/1.</text>
</comment>
<dbReference type="NCBIfam" id="TIGR00492">
    <property type="entry name" value="alr"/>
    <property type="match status" value="1"/>
</dbReference>
<dbReference type="Gene3D" id="3.20.20.10">
    <property type="entry name" value="Alanine racemase"/>
    <property type="match status" value="1"/>
</dbReference>
<protein>
    <recommendedName>
        <fullName evidence="4">Alanine racemase</fullName>
        <ecNumber evidence="4">5.1.1.1</ecNumber>
    </recommendedName>
</protein>
<keyword evidence="3 4" id="KW-0413">Isomerase</keyword>
<dbReference type="GO" id="GO:0009252">
    <property type="term" value="P:peptidoglycan biosynthetic process"/>
    <property type="evidence" value="ECO:0007669"/>
    <property type="project" value="TreeGrafter"/>
</dbReference>
<keyword evidence="9" id="KW-1185">Reference proteome</keyword>
<accession>A0A939LR10</accession>
<evidence type="ECO:0000256" key="1">
    <source>
        <dbReference type="ARBA" id="ARBA00001933"/>
    </source>
</evidence>
<evidence type="ECO:0000256" key="5">
    <source>
        <dbReference type="PIRSR" id="PIRSR600821-50"/>
    </source>
</evidence>
<keyword evidence="2 4" id="KW-0663">Pyridoxal phosphate</keyword>
<dbReference type="CDD" id="cd00430">
    <property type="entry name" value="PLPDE_III_AR"/>
    <property type="match status" value="1"/>
</dbReference>
<dbReference type="PRINTS" id="PR00992">
    <property type="entry name" value="ALARACEMASE"/>
</dbReference>
<dbReference type="Proteomes" id="UP000664209">
    <property type="component" value="Unassembled WGS sequence"/>
</dbReference>
<dbReference type="GO" id="GO:0005829">
    <property type="term" value="C:cytosol"/>
    <property type="evidence" value="ECO:0007669"/>
    <property type="project" value="TreeGrafter"/>
</dbReference>
<dbReference type="InterPro" id="IPR029066">
    <property type="entry name" value="PLP-binding_barrel"/>
</dbReference>
<comment type="caution">
    <text evidence="8">The sequence shown here is derived from an EMBL/GenBank/DDBJ whole genome shotgun (WGS) entry which is preliminary data.</text>
</comment>
<dbReference type="InterPro" id="IPR001608">
    <property type="entry name" value="Ala_racemase_N"/>
</dbReference>
<proteinExistence type="inferred from homology"/>
<evidence type="ECO:0000313" key="9">
    <source>
        <dbReference type="Proteomes" id="UP000664209"/>
    </source>
</evidence>
<comment type="cofactor">
    <cofactor evidence="1 4 5">
        <name>pyridoxal 5'-phosphate</name>
        <dbReference type="ChEBI" id="CHEBI:597326"/>
    </cofactor>
</comment>
<dbReference type="EMBL" id="JAGEMK010000010">
    <property type="protein sequence ID" value="MBO1753132.1"/>
    <property type="molecule type" value="Genomic_DNA"/>
</dbReference>
<dbReference type="InterPro" id="IPR009006">
    <property type="entry name" value="Ala_racemase/Decarboxylase_C"/>
</dbReference>
<evidence type="ECO:0000256" key="6">
    <source>
        <dbReference type="PIRSR" id="PIRSR600821-52"/>
    </source>
</evidence>